<keyword evidence="4" id="KW-0597">Phosphoprotein</keyword>
<dbReference type="Pfam" id="PF01437">
    <property type="entry name" value="PSI"/>
    <property type="match status" value="1"/>
</dbReference>
<dbReference type="FunFam" id="2.60.40.10:FF:001170">
    <property type="entry name" value="Sema domain, immunoglobulin domain (Ig), short basic domain, secreted, (Semaphorin) 3F"/>
    <property type="match status" value="1"/>
</dbReference>
<evidence type="ECO:0000256" key="10">
    <source>
        <dbReference type="ARBA" id="ARBA00023136"/>
    </source>
</evidence>
<dbReference type="SMART" id="SM00630">
    <property type="entry name" value="Sema"/>
    <property type="match status" value="1"/>
</dbReference>
<dbReference type="Gene3D" id="3.30.1680.10">
    <property type="entry name" value="ligand-binding face of the semaphorins, domain 2"/>
    <property type="match status" value="1"/>
</dbReference>
<keyword evidence="21" id="KW-1185">Reference proteome</keyword>
<feature type="domain" description="Ig-like" evidence="18">
    <location>
        <begin position="582"/>
        <end position="655"/>
    </location>
</feature>
<evidence type="ECO:0000256" key="6">
    <source>
        <dbReference type="ARBA" id="ARBA00022729"/>
    </source>
</evidence>
<dbReference type="SUPFAM" id="SSF101912">
    <property type="entry name" value="Sema domain"/>
    <property type="match status" value="1"/>
</dbReference>
<feature type="compositionally biased region" description="Pro residues" evidence="15">
    <location>
        <begin position="666"/>
        <end position="684"/>
    </location>
</feature>
<feature type="region of interest" description="Disordered" evidence="15">
    <location>
        <begin position="658"/>
        <end position="684"/>
    </location>
</feature>
<dbReference type="GeneID" id="114779787"/>
<evidence type="ECO:0000256" key="5">
    <source>
        <dbReference type="ARBA" id="ARBA00022692"/>
    </source>
</evidence>
<evidence type="ECO:0000256" key="1">
    <source>
        <dbReference type="ARBA" id="ARBA00004479"/>
    </source>
</evidence>
<dbReference type="InterPro" id="IPR002165">
    <property type="entry name" value="Plexin_repeat"/>
</dbReference>
<reference evidence="20" key="3">
    <citation type="submission" date="2025-09" db="UniProtKB">
        <authorList>
            <consortium name="Ensembl"/>
        </authorList>
    </citation>
    <scope>IDENTIFICATION</scope>
</reference>
<evidence type="ECO:0000256" key="17">
    <source>
        <dbReference type="SAM" id="SignalP"/>
    </source>
</evidence>
<keyword evidence="11" id="KW-1015">Disulfide bond</keyword>
<keyword evidence="9 16" id="KW-1133">Transmembrane helix</keyword>
<comment type="similarity">
    <text evidence="2">Belongs to the semaphorin family.</text>
</comment>
<dbReference type="Ensembl" id="ENSDCDT00010008561.1">
    <property type="protein sequence ID" value="ENSDCDP00010008138.1"/>
    <property type="gene ID" value="ENSDCDG00010003666.1"/>
</dbReference>
<evidence type="ECO:0000256" key="7">
    <source>
        <dbReference type="ARBA" id="ARBA00022782"/>
    </source>
</evidence>
<reference evidence="20 21" key="1">
    <citation type="submission" date="2020-06" db="EMBL/GenBank/DDBJ databases">
        <authorList>
            <consortium name="Wellcome Sanger Institute Data Sharing"/>
        </authorList>
    </citation>
    <scope>NUCLEOTIDE SEQUENCE [LARGE SCALE GENOMIC DNA]</scope>
</reference>
<dbReference type="Gene3D" id="2.130.10.10">
    <property type="entry name" value="YVTN repeat-like/Quinoprotein amine dehydrogenase"/>
    <property type="match status" value="1"/>
</dbReference>
<dbReference type="GO" id="GO:0071526">
    <property type="term" value="P:semaphorin-plexin signaling pathway"/>
    <property type="evidence" value="ECO:0007669"/>
    <property type="project" value="TreeGrafter"/>
</dbReference>
<keyword evidence="3" id="KW-0217">Developmental protein</keyword>
<dbReference type="GO" id="GO:0007411">
    <property type="term" value="P:axon guidance"/>
    <property type="evidence" value="ECO:0007669"/>
    <property type="project" value="TreeGrafter"/>
</dbReference>
<dbReference type="RefSeq" id="XP_028823365.1">
    <property type="nucleotide sequence ID" value="XM_028967532.1"/>
</dbReference>
<keyword evidence="8" id="KW-0524">Neurogenesis</keyword>
<evidence type="ECO:0000256" key="4">
    <source>
        <dbReference type="ARBA" id="ARBA00022553"/>
    </source>
</evidence>
<feature type="compositionally biased region" description="Pro residues" evidence="15">
    <location>
        <begin position="801"/>
        <end position="815"/>
    </location>
</feature>
<feature type="signal peptide" evidence="17">
    <location>
        <begin position="1"/>
        <end position="21"/>
    </location>
</feature>
<evidence type="ECO:0000259" key="19">
    <source>
        <dbReference type="PROSITE" id="PS51004"/>
    </source>
</evidence>
<dbReference type="SUPFAM" id="SSF48726">
    <property type="entry name" value="Immunoglobulin"/>
    <property type="match status" value="1"/>
</dbReference>
<keyword evidence="12" id="KW-0325">Glycoprotein</keyword>
<reference evidence="20" key="2">
    <citation type="submission" date="2025-08" db="UniProtKB">
        <authorList>
            <consortium name="Ensembl"/>
        </authorList>
    </citation>
    <scope>IDENTIFICATION</scope>
</reference>
<comment type="subcellular location">
    <subcellularLocation>
        <location evidence="1">Membrane</location>
        <topology evidence="1">Single-pass type I membrane protein</topology>
    </subcellularLocation>
</comment>
<evidence type="ECO:0000256" key="16">
    <source>
        <dbReference type="SAM" id="Phobius"/>
    </source>
</evidence>
<dbReference type="InterPro" id="IPR001627">
    <property type="entry name" value="Semap_dom"/>
</dbReference>
<evidence type="ECO:0000256" key="2">
    <source>
        <dbReference type="ARBA" id="ARBA00009492"/>
    </source>
</evidence>
<dbReference type="Pfam" id="PF01403">
    <property type="entry name" value="Sema"/>
    <property type="match status" value="1"/>
</dbReference>
<name>A0AAY4AGR3_9TELE</name>
<dbReference type="GO" id="GO:0001755">
    <property type="term" value="P:neural crest cell migration"/>
    <property type="evidence" value="ECO:0007669"/>
    <property type="project" value="TreeGrafter"/>
</dbReference>
<dbReference type="PROSITE" id="PS51004">
    <property type="entry name" value="SEMA"/>
    <property type="match status" value="1"/>
</dbReference>
<keyword evidence="10 16" id="KW-0472">Membrane</keyword>
<keyword evidence="7" id="KW-0221">Differentiation</keyword>
<dbReference type="FunFam" id="2.130.10.10:FF:000033">
    <property type="entry name" value="Semaphorin 4B"/>
    <property type="match status" value="1"/>
</dbReference>
<dbReference type="PANTHER" id="PTHR11036">
    <property type="entry name" value="SEMAPHORIN"/>
    <property type="match status" value="1"/>
</dbReference>
<feature type="transmembrane region" description="Helical" evidence="16">
    <location>
        <begin position="699"/>
        <end position="724"/>
    </location>
</feature>
<dbReference type="InterPro" id="IPR016201">
    <property type="entry name" value="PSI"/>
</dbReference>
<dbReference type="InterPro" id="IPR015943">
    <property type="entry name" value="WD40/YVTN_repeat-like_dom_sf"/>
</dbReference>
<evidence type="ECO:0000256" key="15">
    <source>
        <dbReference type="SAM" id="MobiDB-lite"/>
    </source>
</evidence>
<evidence type="ECO:0008006" key="22">
    <source>
        <dbReference type="Google" id="ProtNLM"/>
    </source>
</evidence>
<proteinExistence type="inferred from homology"/>
<evidence type="ECO:0000256" key="14">
    <source>
        <dbReference type="PROSITE-ProRule" id="PRU00352"/>
    </source>
</evidence>
<dbReference type="GO" id="GO:0030215">
    <property type="term" value="F:semaphorin receptor binding"/>
    <property type="evidence" value="ECO:0007669"/>
    <property type="project" value="InterPro"/>
</dbReference>
<organism evidence="20 21">
    <name type="scientific">Denticeps clupeoides</name>
    <name type="common">denticle herring</name>
    <dbReference type="NCBI Taxonomy" id="299321"/>
    <lineage>
        <taxon>Eukaryota</taxon>
        <taxon>Metazoa</taxon>
        <taxon>Chordata</taxon>
        <taxon>Craniata</taxon>
        <taxon>Vertebrata</taxon>
        <taxon>Euteleostomi</taxon>
        <taxon>Actinopterygii</taxon>
        <taxon>Neopterygii</taxon>
        <taxon>Teleostei</taxon>
        <taxon>Clupei</taxon>
        <taxon>Clupeiformes</taxon>
        <taxon>Denticipitoidei</taxon>
        <taxon>Denticipitidae</taxon>
        <taxon>Denticeps</taxon>
    </lineage>
</organism>
<evidence type="ECO:0000256" key="8">
    <source>
        <dbReference type="ARBA" id="ARBA00022902"/>
    </source>
</evidence>
<dbReference type="RefSeq" id="XP_028823367.1">
    <property type="nucleotide sequence ID" value="XM_028967534.1"/>
</dbReference>
<feature type="region of interest" description="Disordered" evidence="15">
    <location>
        <begin position="786"/>
        <end position="820"/>
    </location>
</feature>
<dbReference type="PANTHER" id="PTHR11036:SF17">
    <property type="entry name" value="SEMAPHORIN-4G"/>
    <property type="match status" value="1"/>
</dbReference>
<dbReference type="SMART" id="SM00423">
    <property type="entry name" value="PSI"/>
    <property type="match status" value="1"/>
</dbReference>
<accession>A0AAY4AGR3</accession>
<dbReference type="SUPFAM" id="SSF103575">
    <property type="entry name" value="Plexin repeat"/>
    <property type="match status" value="1"/>
</dbReference>
<keyword evidence="13" id="KW-0393">Immunoglobulin domain</keyword>
<evidence type="ECO:0000313" key="21">
    <source>
        <dbReference type="Proteomes" id="UP000694580"/>
    </source>
</evidence>
<dbReference type="InterPro" id="IPR036352">
    <property type="entry name" value="Semap_dom_sf"/>
</dbReference>
<dbReference type="Proteomes" id="UP000694580">
    <property type="component" value="Chromosome 2"/>
</dbReference>
<dbReference type="RefSeq" id="XP_028823366.1">
    <property type="nucleotide sequence ID" value="XM_028967533.1"/>
</dbReference>
<dbReference type="GO" id="GO:0045499">
    <property type="term" value="F:chemorepellent activity"/>
    <property type="evidence" value="ECO:0007669"/>
    <property type="project" value="TreeGrafter"/>
</dbReference>
<feature type="domain" description="Sema" evidence="19">
    <location>
        <begin position="1"/>
        <end position="513"/>
    </location>
</feature>
<dbReference type="InterPro" id="IPR027231">
    <property type="entry name" value="Semaphorin"/>
</dbReference>
<dbReference type="AlphaFoldDB" id="A0AAY4AGR3"/>
<dbReference type="GO" id="GO:0005886">
    <property type="term" value="C:plasma membrane"/>
    <property type="evidence" value="ECO:0007669"/>
    <property type="project" value="TreeGrafter"/>
</dbReference>
<evidence type="ECO:0000256" key="12">
    <source>
        <dbReference type="ARBA" id="ARBA00023180"/>
    </source>
</evidence>
<sequence>MTAPVLPASLLVAWLPLALLGFPFGPGLDRDATPRTTVLFDHRLAGFSRPEATVSQQGKKQSGSSCWVLNEENVSKIPQLRRKRGDVLKDLIKDLIKETIEMHYERQCSVVVDGLSEPVQCPRCSQTECYNHVRFLQRLNETHLYACGTNAFRPLCSYIDVERFALSRSEDGRERCPYDPAKPYTALLVDGDMFSATQYEFRSTSDIRRNFPFPVLKTEEAPTRWLVEAEFVGSALLRESANSSVGDDDKIYFFFTEKNQEQAPYSTHTRVARVARVCKGDIGGQRTLQKKWTSFLKARLLCSVPDYGLQFNVLRSVAVLHAPSVHDSVLYGVFSLEWKSVKVSAMCKYTLSDIQRAFEGPYMENQDSRWREYTGKVPEPRPGSCITDEHRSQQINSSRDLPDSVLAFARRHPLMATQIQPAGGRPLAVKKSTDYTRLGVLPVVALDGKTYTVLFMTTDEGWLHRAVEVEERLHIIEELQLFKEPQEIYSMVVSPQQRSVYLSAQTGVVQVPLSACERYTSCWDCVFARDPFCGWDGRVCVEARQRSGRSNLIQDVQTGNRGCEKSSGDAHVAHRTRSVTAGNDILLRCELRSNLATPRWTLNGRDLQGYGLDSGYRVGTDGLLVIGARVRQSGQYRCFALENGVQVPLRRYTVSVRASAPDSPSAAPPSEDPAERPLPSPPVPLPVGPEFHSYRHMEALYMSLVAVLGGLCLVLTVVLLYVSFCARHARHSRKFSQQGLWVTAAAERKRSSLLELNTVSSHCNGRMDGLPARERQTVVREESSFLQLVPGDGQSTRSKDAPPPAPPLPMPPPLPDAEYANGLSAALPNMLRKMNGNSYVLLGQPEAETTSPLCHSFAEELNRILEKRKHTSLDPEPDESSV</sequence>
<feature type="chain" id="PRO_5044331020" description="Semaphorin-4G" evidence="17">
    <location>
        <begin position="22"/>
        <end position="882"/>
    </location>
</feature>
<dbReference type="PROSITE" id="PS50835">
    <property type="entry name" value="IG_LIKE"/>
    <property type="match status" value="1"/>
</dbReference>
<evidence type="ECO:0000256" key="9">
    <source>
        <dbReference type="ARBA" id="ARBA00022989"/>
    </source>
</evidence>
<dbReference type="GeneTree" id="ENSGT00940000157186"/>
<dbReference type="GO" id="GO:0030335">
    <property type="term" value="P:positive regulation of cell migration"/>
    <property type="evidence" value="ECO:0007669"/>
    <property type="project" value="TreeGrafter"/>
</dbReference>
<protein>
    <recommendedName>
        <fullName evidence="22">Semaphorin-4G</fullName>
    </recommendedName>
</protein>
<gene>
    <name evidence="20" type="primary">sema4gb</name>
</gene>
<evidence type="ECO:0000256" key="13">
    <source>
        <dbReference type="ARBA" id="ARBA00023319"/>
    </source>
</evidence>
<evidence type="ECO:0000259" key="18">
    <source>
        <dbReference type="PROSITE" id="PS50835"/>
    </source>
</evidence>
<dbReference type="InterPro" id="IPR036179">
    <property type="entry name" value="Ig-like_dom_sf"/>
</dbReference>
<evidence type="ECO:0000313" key="20">
    <source>
        <dbReference type="Ensembl" id="ENSDCDP00010008138.1"/>
    </source>
</evidence>
<comment type="caution">
    <text evidence="14">Lacks conserved residue(s) required for the propagation of feature annotation.</text>
</comment>
<dbReference type="Gene3D" id="2.60.40.10">
    <property type="entry name" value="Immunoglobulins"/>
    <property type="match status" value="1"/>
</dbReference>
<evidence type="ECO:0000256" key="11">
    <source>
        <dbReference type="ARBA" id="ARBA00023157"/>
    </source>
</evidence>
<keyword evidence="5 16" id="KW-0812">Transmembrane</keyword>
<dbReference type="InterPro" id="IPR007110">
    <property type="entry name" value="Ig-like_dom"/>
</dbReference>
<evidence type="ECO:0000256" key="3">
    <source>
        <dbReference type="ARBA" id="ARBA00022473"/>
    </source>
</evidence>
<dbReference type="InterPro" id="IPR013783">
    <property type="entry name" value="Ig-like_fold"/>
</dbReference>
<keyword evidence="6 17" id="KW-0732">Signal</keyword>